<dbReference type="PANTHER" id="PTHR46691">
    <property type="entry name" value="HIGH MOBILITY GROUP B PROTEIN 9"/>
    <property type="match status" value="1"/>
</dbReference>
<evidence type="ECO:0000256" key="1">
    <source>
        <dbReference type="PROSITE-ProRule" id="PRU00267"/>
    </source>
</evidence>
<keyword evidence="5" id="KW-1185">Reference proteome</keyword>
<dbReference type="OrthoDB" id="498543at2759"/>
<evidence type="ECO:0000256" key="2">
    <source>
        <dbReference type="SAM" id="MobiDB-lite"/>
    </source>
</evidence>
<accession>A0A0K9PE72</accession>
<proteinExistence type="predicted"/>
<dbReference type="AlphaFoldDB" id="A0A0K9PE72"/>
<name>A0A0K9PE72_ZOSMR</name>
<feature type="region of interest" description="Disordered" evidence="2">
    <location>
        <begin position="113"/>
        <end position="134"/>
    </location>
</feature>
<sequence length="172" mass="20238">MGEDERRSMDATLTRDHNRRELKIKRSMKNADLTKPKKNRSGYTLYLMNQLPKMKAAKFGSRTEICMHIGYQWRYLSPFKKSVYQKMAAKDKERYEKEMKIDNDQQKSVREGKIEHKGVSSDQKKKKNIRVSAASKRTLKSFRDSINKIASRNRFSPPIVTDGSFHLQDYLN</sequence>
<feature type="compositionally biased region" description="Basic and acidic residues" evidence="2">
    <location>
        <begin position="113"/>
        <end position="123"/>
    </location>
</feature>
<reference evidence="5" key="1">
    <citation type="journal article" date="2016" name="Nature">
        <title>The genome of the seagrass Zostera marina reveals angiosperm adaptation to the sea.</title>
        <authorList>
            <person name="Olsen J.L."/>
            <person name="Rouze P."/>
            <person name="Verhelst B."/>
            <person name="Lin Y.-C."/>
            <person name="Bayer T."/>
            <person name="Collen J."/>
            <person name="Dattolo E."/>
            <person name="De Paoli E."/>
            <person name="Dittami S."/>
            <person name="Maumus F."/>
            <person name="Michel G."/>
            <person name="Kersting A."/>
            <person name="Lauritano C."/>
            <person name="Lohaus R."/>
            <person name="Toepel M."/>
            <person name="Tonon T."/>
            <person name="Vanneste K."/>
            <person name="Amirebrahimi M."/>
            <person name="Brakel J."/>
            <person name="Bostroem C."/>
            <person name="Chovatia M."/>
            <person name="Grimwood J."/>
            <person name="Jenkins J.W."/>
            <person name="Jueterbock A."/>
            <person name="Mraz A."/>
            <person name="Stam W.T."/>
            <person name="Tice H."/>
            <person name="Bornberg-Bauer E."/>
            <person name="Green P.J."/>
            <person name="Pearson G.A."/>
            <person name="Procaccini G."/>
            <person name="Duarte C.M."/>
            <person name="Schmutz J."/>
            <person name="Reusch T.B.H."/>
            <person name="Van de Peer Y."/>
        </authorList>
    </citation>
    <scope>NUCLEOTIDE SEQUENCE [LARGE SCALE GENOMIC DNA]</scope>
    <source>
        <strain evidence="5">cv. Finnish</strain>
    </source>
</reference>
<dbReference type="PANTHER" id="PTHR46691:SF3">
    <property type="entry name" value="HIGH MOBILITY GROUP B PROTEIN 15"/>
    <property type="match status" value="1"/>
</dbReference>
<feature type="domain" description="HMG box" evidence="3">
    <location>
        <begin position="36"/>
        <end position="103"/>
    </location>
</feature>
<dbReference type="EMBL" id="LFYR01000916">
    <property type="protein sequence ID" value="KMZ67254.1"/>
    <property type="molecule type" value="Genomic_DNA"/>
</dbReference>
<dbReference type="STRING" id="29655.A0A0K9PE72"/>
<evidence type="ECO:0000313" key="4">
    <source>
        <dbReference type="EMBL" id="KMZ67254.1"/>
    </source>
</evidence>
<dbReference type="SUPFAM" id="SSF47095">
    <property type="entry name" value="HMG-box"/>
    <property type="match status" value="1"/>
</dbReference>
<dbReference type="Gene3D" id="1.10.30.10">
    <property type="entry name" value="High mobility group box domain"/>
    <property type="match status" value="1"/>
</dbReference>
<dbReference type="InterPro" id="IPR009071">
    <property type="entry name" value="HMG_box_dom"/>
</dbReference>
<dbReference type="GO" id="GO:0005634">
    <property type="term" value="C:nucleus"/>
    <property type="evidence" value="ECO:0000318"/>
    <property type="project" value="GO_Central"/>
</dbReference>
<dbReference type="GO" id="GO:0003677">
    <property type="term" value="F:DNA binding"/>
    <property type="evidence" value="ECO:0000318"/>
    <property type="project" value="GO_Central"/>
</dbReference>
<evidence type="ECO:0000259" key="3">
    <source>
        <dbReference type="PROSITE" id="PS50118"/>
    </source>
</evidence>
<dbReference type="Pfam" id="PF00505">
    <property type="entry name" value="HMG_box"/>
    <property type="match status" value="1"/>
</dbReference>
<keyword evidence="1" id="KW-0238">DNA-binding</keyword>
<feature type="region of interest" description="Disordered" evidence="2">
    <location>
        <begin position="1"/>
        <end position="20"/>
    </location>
</feature>
<comment type="caution">
    <text evidence="4">The sequence shown here is derived from an EMBL/GenBank/DDBJ whole genome shotgun (WGS) entry which is preliminary data.</text>
</comment>
<dbReference type="PROSITE" id="PS50118">
    <property type="entry name" value="HMG_BOX_2"/>
    <property type="match status" value="1"/>
</dbReference>
<dbReference type="InterPro" id="IPR036910">
    <property type="entry name" value="HMG_box_dom_sf"/>
</dbReference>
<evidence type="ECO:0000313" key="5">
    <source>
        <dbReference type="Proteomes" id="UP000036987"/>
    </source>
</evidence>
<dbReference type="SMART" id="SM00398">
    <property type="entry name" value="HMG"/>
    <property type="match status" value="1"/>
</dbReference>
<feature type="DNA-binding region" description="HMG box" evidence="1">
    <location>
        <begin position="36"/>
        <end position="103"/>
    </location>
</feature>
<protein>
    <recommendedName>
        <fullName evidence="3">HMG box domain-containing protein</fullName>
    </recommendedName>
</protein>
<keyword evidence="1" id="KW-0539">Nucleus</keyword>
<organism evidence="4 5">
    <name type="scientific">Zostera marina</name>
    <name type="common">Eelgrass</name>
    <dbReference type="NCBI Taxonomy" id="29655"/>
    <lineage>
        <taxon>Eukaryota</taxon>
        <taxon>Viridiplantae</taxon>
        <taxon>Streptophyta</taxon>
        <taxon>Embryophyta</taxon>
        <taxon>Tracheophyta</taxon>
        <taxon>Spermatophyta</taxon>
        <taxon>Magnoliopsida</taxon>
        <taxon>Liliopsida</taxon>
        <taxon>Zosteraceae</taxon>
        <taxon>Zostera</taxon>
    </lineage>
</organism>
<gene>
    <name evidence="4" type="ORF">ZOSMA_270G00270</name>
</gene>
<dbReference type="Proteomes" id="UP000036987">
    <property type="component" value="Unassembled WGS sequence"/>
</dbReference>